<protein>
    <recommendedName>
        <fullName evidence="5">Novel toxin 21 domain-containing protein</fullName>
    </recommendedName>
</protein>
<evidence type="ECO:0000313" key="4">
    <source>
        <dbReference type="Proteomes" id="UP000264960"/>
    </source>
</evidence>
<dbReference type="AlphaFoldDB" id="A0AAD2JDR5"/>
<keyword evidence="1" id="KW-0812">Transmembrane</keyword>
<dbReference type="EMBL" id="CP027116">
    <property type="protein sequence ID" value="AVM26005.1"/>
    <property type="molecule type" value="Genomic_DNA"/>
</dbReference>
<accession>A0AAD2JDR5</accession>
<feature type="signal peptide" evidence="2">
    <location>
        <begin position="1"/>
        <end position="28"/>
    </location>
</feature>
<reference evidence="3 4" key="1">
    <citation type="submission" date="2018-02" db="EMBL/GenBank/DDBJ databases">
        <title>The complete genome of two Bacillus pumilus strains from Cuatro Cienegas, Coahuila, Mexico.</title>
        <authorList>
            <person name="Zarza E."/>
            <person name="Alcaraz L.D."/>
            <person name="Aguilar-Salinas B."/>
            <person name="Islas A."/>
            <person name="Olmedo-Alvarez G."/>
        </authorList>
    </citation>
    <scope>NUCLEOTIDE SEQUENCE [LARGE SCALE GENOMIC DNA]</scope>
    <source>
        <strain evidence="3 4">145</strain>
    </source>
</reference>
<sequence>MLIHIKKIAVAVAFILMFSSATSPFVKAEEVSKKEFVDFDLESINSIDDIPKELLDPNFYSEDEIIEIPLEYFNPSHPDTIDNIFIGSNSKKGEIHTSAIAAAAGVYLIPGIGPVALTVTGAVVIGGVTIAAGSWLYNKISYYFSKKAADAAAKKIPKSLKKSEGKVDLKKFKDKHGKTPAQKTSGTFKNGKWVITKDVGKHIGYNGNKKAWKIGNPTRKASLDKYGNVISE</sequence>
<dbReference type="Proteomes" id="UP000264960">
    <property type="component" value="Chromosome"/>
</dbReference>
<keyword evidence="1" id="KW-1133">Transmembrane helix</keyword>
<evidence type="ECO:0000313" key="3">
    <source>
        <dbReference type="EMBL" id="AVM26005.1"/>
    </source>
</evidence>
<evidence type="ECO:0000256" key="1">
    <source>
        <dbReference type="SAM" id="Phobius"/>
    </source>
</evidence>
<gene>
    <name evidence="3" type="ORF">C5695_19975</name>
</gene>
<keyword evidence="2" id="KW-0732">Signal</keyword>
<name>A0AAD2JDR5_BACPU</name>
<proteinExistence type="predicted"/>
<keyword evidence="1" id="KW-0472">Membrane</keyword>
<evidence type="ECO:0008006" key="5">
    <source>
        <dbReference type="Google" id="ProtNLM"/>
    </source>
</evidence>
<feature type="transmembrane region" description="Helical" evidence="1">
    <location>
        <begin position="115"/>
        <end position="137"/>
    </location>
</feature>
<feature type="chain" id="PRO_5042059637" description="Novel toxin 21 domain-containing protein" evidence="2">
    <location>
        <begin position="29"/>
        <end position="232"/>
    </location>
</feature>
<dbReference type="RefSeq" id="WP_117732817.1">
    <property type="nucleotide sequence ID" value="NZ_CP027116.1"/>
</dbReference>
<evidence type="ECO:0000256" key="2">
    <source>
        <dbReference type="SAM" id="SignalP"/>
    </source>
</evidence>
<organism evidence="3 4">
    <name type="scientific">Bacillus pumilus</name>
    <name type="common">Bacillus mesentericus</name>
    <dbReference type="NCBI Taxonomy" id="1408"/>
    <lineage>
        <taxon>Bacteria</taxon>
        <taxon>Bacillati</taxon>
        <taxon>Bacillota</taxon>
        <taxon>Bacilli</taxon>
        <taxon>Bacillales</taxon>
        <taxon>Bacillaceae</taxon>
        <taxon>Bacillus</taxon>
    </lineage>
</organism>